<keyword evidence="3" id="KW-1185">Reference proteome</keyword>
<reference evidence="2 3" key="1">
    <citation type="journal article" date="2014" name="Proc. Natl. Acad. Sci. U.S.A.">
        <title>Trajectory and genomic determinants of fungal-pathogen speciation and host adaptation.</title>
        <authorList>
            <person name="Hu X."/>
            <person name="Xiao G."/>
            <person name="Zheng P."/>
            <person name="Shang Y."/>
            <person name="Su Y."/>
            <person name="Zhang X."/>
            <person name="Liu X."/>
            <person name="Zhan S."/>
            <person name="St Leger R.J."/>
            <person name="Wang C."/>
        </authorList>
    </citation>
    <scope>NUCLEOTIDE SEQUENCE [LARGE SCALE GENOMIC DNA]</scope>
    <source>
        <strain evidence="2 3">ARSEF 1941</strain>
    </source>
</reference>
<dbReference type="EMBL" id="AZHE01000006">
    <property type="protein sequence ID" value="KHN98683.1"/>
    <property type="molecule type" value="Genomic_DNA"/>
</dbReference>
<dbReference type="HOGENOM" id="CLU_1012229_0_0_1"/>
<evidence type="ECO:0000313" key="3">
    <source>
        <dbReference type="Proteomes" id="UP000030816"/>
    </source>
</evidence>
<dbReference type="RefSeq" id="XP_040679749.1">
    <property type="nucleotide sequence ID" value="XM_040821944.1"/>
</dbReference>
<keyword evidence="1" id="KW-0732">Signal</keyword>
<evidence type="ECO:0000313" key="2">
    <source>
        <dbReference type="EMBL" id="KHN98683.1"/>
    </source>
</evidence>
<evidence type="ECO:0000256" key="1">
    <source>
        <dbReference type="SAM" id="SignalP"/>
    </source>
</evidence>
<dbReference type="STRING" id="1081103.A0A0B2WXB6"/>
<keyword evidence="2" id="KW-0808">Transferase</keyword>
<dbReference type="AlphaFoldDB" id="A0A0B2WXB6"/>
<dbReference type="OrthoDB" id="5421216at2759"/>
<organism evidence="2 3">
    <name type="scientific">Metarhizium album (strain ARSEF 1941)</name>
    <dbReference type="NCBI Taxonomy" id="1081103"/>
    <lineage>
        <taxon>Eukaryota</taxon>
        <taxon>Fungi</taxon>
        <taxon>Dikarya</taxon>
        <taxon>Ascomycota</taxon>
        <taxon>Pezizomycotina</taxon>
        <taxon>Sordariomycetes</taxon>
        <taxon>Hypocreomycetidae</taxon>
        <taxon>Hypocreales</taxon>
        <taxon>Clavicipitaceae</taxon>
        <taxon>Metarhizium</taxon>
    </lineage>
</organism>
<feature type="signal peptide" evidence="1">
    <location>
        <begin position="1"/>
        <end position="18"/>
    </location>
</feature>
<proteinExistence type="predicted"/>
<gene>
    <name evidence="2" type="ORF">MAM_03145</name>
</gene>
<protein>
    <submittedName>
        <fullName evidence="2">Protein kinase-like domain protein</fullName>
    </submittedName>
</protein>
<dbReference type="GO" id="GO:0016301">
    <property type="term" value="F:kinase activity"/>
    <property type="evidence" value="ECO:0007669"/>
    <property type="project" value="UniProtKB-KW"/>
</dbReference>
<keyword evidence="2" id="KW-0418">Kinase</keyword>
<feature type="chain" id="PRO_5002096255" evidence="1">
    <location>
        <begin position="19"/>
        <end position="275"/>
    </location>
</feature>
<comment type="caution">
    <text evidence="2">The sequence shown here is derived from an EMBL/GenBank/DDBJ whole genome shotgun (WGS) entry which is preliminary data.</text>
</comment>
<dbReference type="Proteomes" id="UP000030816">
    <property type="component" value="Unassembled WGS sequence"/>
</dbReference>
<name>A0A0B2WXB6_METAS</name>
<sequence length="275" mass="29686">MRITLIGTLLLFSALARCQRAAERSRPACVTDCQKSLAEHGLLRDGMKSTCATPKLQRAHFQCLINLCSPENYGRALAYSVSACCDTGVNIIPLHPIEVDLPPEHKRSQQPEVFDKTFPGDKFTDFNREFSLARNFAVALTCNAGQDGVVTVSLVSPQASIASTAMASDEEVFSVNGFMATVLSSAPAATSACKAFLVDGSRDLETHATTDCESSNSAQLKTSATSTTQTHNLLVSSMYVYCFKIRRQPSSPAGDFVGTELAPFNSWVHFVTPSD</sequence>
<dbReference type="GeneID" id="63737600"/>
<accession>A0A0B2WXB6</accession>